<protein>
    <submittedName>
        <fullName evidence="1">Uncharacterized protein</fullName>
    </submittedName>
</protein>
<dbReference type="AlphaFoldDB" id="A0A840ELN7"/>
<gene>
    <name evidence="1" type="ORF">GGR32_000172</name>
</gene>
<reference evidence="1 2" key="1">
    <citation type="submission" date="2020-08" db="EMBL/GenBank/DDBJ databases">
        <title>Genomic Encyclopedia of Type Strains, Phase IV (KMG-IV): sequencing the most valuable type-strain genomes for metagenomic binning, comparative biology and taxonomic classification.</title>
        <authorList>
            <person name="Goeker M."/>
        </authorList>
    </citation>
    <scope>NUCLEOTIDE SEQUENCE [LARGE SCALE GENOMIC DNA]</scope>
    <source>
        <strain evidence="1 2">DSM 29568</strain>
    </source>
</reference>
<evidence type="ECO:0000313" key="2">
    <source>
        <dbReference type="Proteomes" id="UP000553034"/>
    </source>
</evidence>
<organism evidence="1 2">
    <name type="scientific">Mesonia hippocampi</name>
    <dbReference type="NCBI Taxonomy" id="1628250"/>
    <lineage>
        <taxon>Bacteria</taxon>
        <taxon>Pseudomonadati</taxon>
        <taxon>Bacteroidota</taxon>
        <taxon>Flavobacteriia</taxon>
        <taxon>Flavobacteriales</taxon>
        <taxon>Flavobacteriaceae</taxon>
        <taxon>Mesonia</taxon>
    </lineage>
</organism>
<dbReference type="RefSeq" id="WP_183475553.1">
    <property type="nucleotide sequence ID" value="NZ_JACIFO010000001.1"/>
</dbReference>
<keyword evidence="2" id="KW-1185">Reference proteome</keyword>
<dbReference type="Proteomes" id="UP000553034">
    <property type="component" value="Unassembled WGS sequence"/>
</dbReference>
<proteinExistence type="predicted"/>
<evidence type="ECO:0000313" key="1">
    <source>
        <dbReference type="EMBL" id="MBB4117900.1"/>
    </source>
</evidence>
<comment type="caution">
    <text evidence="1">The sequence shown here is derived from an EMBL/GenBank/DDBJ whole genome shotgun (WGS) entry which is preliminary data.</text>
</comment>
<dbReference type="EMBL" id="JACIFO010000001">
    <property type="protein sequence ID" value="MBB4117900.1"/>
    <property type="molecule type" value="Genomic_DNA"/>
</dbReference>
<name>A0A840ELN7_9FLAO</name>
<accession>A0A840ELN7</accession>
<sequence>MSKTKQKRQKYNDDVLQELKKKYDVTRNYIILSIRGERNGTLSIQIQEDYRKLNAASKKAINQKISEL</sequence>